<feature type="non-terminal residue" evidence="1">
    <location>
        <position position="1"/>
    </location>
</feature>
<evidence type="ECO:0000313" key="1">
    <source>
        <dbReference type="EMBL" id="KAK5970744.1"/>
    </source>
</evidence>
<dbReference type="EMBL" id="WIXE01018647">
    <property type="protein sequence ID" value="KAK5970744.1"/>
    <property type="molecule type" value="Genomic_DNA"/>
</dbReference>
<dbReference type="InterPro" id="IPR005331">
    <property type="entry name" value="Sulfotransferase"/>
</dbReference>
<organism evidence="1 2">
    <name type="scientific">Trichostrongylus colubriformis</name>
    <name type="common">Black scour worm</name>
    <dbReference type="NCBI Taxonomy" id="6319"/>
    <lineage>
        <taxon>Eukaryota</taxon>
        <taxon>Metazoa</taxon>
        <taxon>Ecdysozoa</taxon>
        <taxon>Nematoda</taxon>
        <taxon>Chromadorea</taxon>
        <taxon>Rhabditida</taxon>
        <taxon>Rhabditina</taxon>
        <taxon>Rhabditomorpha</taxon>
        <taxon>Strongyloidea</taxon>
        <taxon>Trichostrongylidae</taxon>
        <taxon>Trichostrongylus</taxon>
    </lineage>
</organism>
<gene>
    <name evidence="1" type="ORF">GCK32_020242</name>
</gene>
<proteinExistence type="predicted"/>
<dbReference type="GO" id="GO:0016020">
    <property type="term" value="C:membrane"/>
    <property type="evidence" value="ECO:0007669"/>
    <property type="project" value="InterPro"/>
</dbReference>
<accession>A0AAN8IZN9</accession>
<evidence type="ECO:0000313" key="2">
    <source>
        <dbReference type="Proteomes" id="UP001331761"/>
    </source>
</evidence>
<name>A0AAN8IZN9_TRICO</name>
<protein>
    <submittedName>
        <fullName evidence="1">Uncharacterized protein</fullName>
    </submittedName>
</protein>
<keyword evidence="2" id="KW-1185">Reference proteome</keyword>
<comment type="caution">
    <text evidence="1">The sequence shown here is derived from an EMBL/GenBank/DDBJ whole genome shotgun (WGS) entry which is preliminary data.</text>
</comment>
<dbReference type="GO" id="GO:0050650">
    <property type="term" value="P:chondroitin sulfate proteoglycan biosynthetic process"/>
    <property type="evidence" value="ECO:0007669"/>
    <property type="project" value="InterPro"/>
</dbReference>
<dbReference type="AlphaFoldDB" id="A0AAN8IZN9"/>
<dbReference type="PANTHER" id="PTHR22900:SF5">
    <property type="entry name" value="PROTEIN CBG14245"/>
    <property type="match status" value="1"/>
</dbReference>
<reference evidence="1 2" key="1">
    <citation type="submission" date="2019-10" db="EMBL/GenBank/DDBJ databases">
        <title>Assembly and Annotation for the nematode Trichostrongylus colubriformis.</title>
        <authorList>
            <person name="Martin J."/>
        </authorList>
    </citation>
    <scope>NUCLEOTIDE SEQUENCE [LARGE SCALE GENOMIC DNA]</scope>
    <source>
        <strain evidence="1">G859</strain>
        <tissue evidence="1">Whole worm</tissue>
    </source>
</reference>
<dbReference type="GO" id="GO:1902884">
    <property type="term" value="P:positive regulation of response to oxidative stress"/>
    <property type="evidence" value="ECO:0007669"/>
    <property type="project" value="InterPro"/>
</dbReference>
<dbReference type="Pfam" id="PF03567">
    <property type="entry name" value="Sulfotransfer_2"/>
    <property type="match status" value="1"/>
</dbReference>
<dbReference type="Proteomes" id="UP001331761">
    <property type="component" value="Unassembled WGS sequence"/>
</dbReference>
<dbReference type="InterPro" id="IPR007669">
    <property type="entry name" value="Chst-1-like"/>
</dbReference>
<sequence>LLKYYDNPTKIMQNEKLTRLLRHFAPQTWFCDFKNHKNDYILIKQHMGPNGPRRIAEEYDAVLKRANVPSDLRQIIHSELLKGKTKHSTNGSSGKINARQQLLADSYLMEHVMQMYYYDFIEFGFF</sequence>
<dbReference type="PANTHER" id="PTHR22900">
    <property type="entry name" value="PROTEIN CBG14245-RELATED"/>
    <property type="match status" value="1"/>
</dbReference>
<dbReference type="GO" id="GO:0047756">
    <property type="term" value="F:chondroitin 4-sulfotransferase activity"/>
    <property type="evidence" value="ECO:0007669"/>
    <property type="project" value="InterPro"/>
</dbReference>